<dbReference type="InterPro" id="IPR000182">
    <property type="entry name" value="GNAT_dom"/>
</dbReference>
<accession>A0ABS6SZJ4</accession>
<protein>
    <submittedName>
        <fullName evidence="2">GNAT family N-acetyltransferase</fullName>
        <ecNumber evidence="2">2.3.1.-</ecNumber>
    </submittedName>
</protein>
<evidence type="ECO:0000313" key="3">
    <source>
        <dbReference type="Proteomes" id="UP000756530"/>
    </source>
</evidence>
<dbReference type="Proteomes" id="UP000756530">
    <property type="component" value="Unassembled WGS sequence"/>
</dbReference>
<dbReference type="EMBL" id="JAHUZE010000001">
    <property type="protein sequence ID" value="MBV7378397.1"/>
    <property type="molecule type" value="Genomic_DNA"/>
</dbReference>
<keyword evidence="3" id="KW-1185">Reference proteome</keyword>
<gene>
    <name evidence="2" type="ORF">KJP28_05630</name>
</gene>
<reference evidence="2 3" key="1">
    <citation type="submission" date="2021-05" db="EMBL/GenBank/DDBJ databases">
        <title>Culturable bacteria isolated from Daya Bay.</title>
        <authorList>
            <person name="Zheng W."/>
            <person name="Yu S."/>
            <person name="Huang Y."/>
        </authorList>
    </citation>
    <scope>NUCLEOTIDE SEQUENCE [LARGE SCALE GENOMIC DNA]</scope>
    <source>
        <strain evidence="2 3">DP4N28-5</strain>
    </source>
</reference>
<keyword evidence="2" id="KW-0808">Transferase</keyword>
<evidence type="ECO:0000313" key="2">
    <source>
        <dbReference type="EMBL" id="MBV7378397.1"/>
    </source>
</evidence>
<sequence>MSGSLHILPLAPGDQAALAHLWRASVRYMGLDQPKLTDLAFFEGKLADVAQTCEVWVAWTDEPDRERMGFLALDLPARVLDQLFIHPDAFGAGVGRSLLDHAKMRLPDGFTLYTPTANARARRFYEAGGMVVTHDDVHPVWGHPVTHYRWPAA</sequence>
<comment type="caution">
    <text evidence="2">The sequence shown here is derived from an EMBL/GenBank/DDBJ whole genome shotgun (WGS) entry which is preliminary data.</text>
</comment>
<dbReference type="EC" id="2.3.1.-" evidence="2"/>
<dbReference type="Pfam" id="PF13508">
    <property type="entry name" value="Acetyltransf_7"/>
    <property type="match status" value="1"/>
</dbReference>
<organism evidence="2 3">
    <name type="scientific">Maritimibacter dapengensis</name>
    <dbReference type="NCBI Taxonomy" id="2836868"/>
    <lineage>
        <taxon>Bacteria</taxon>
        <taxon>Pseudomonadati</taxon>
        <taxon>Pseudomonadota</taxon>
        <taxon>Alphaproteobacteria</taxon>
        <taxon>Rhodobacterales</taxon>
        <taxon>Roseobacteraceae</taxon>
        <taxon>Maritimibacter</taxon>
    </lineage>
</organism>
<evidence type="ECO:0000259" key="1">
    <source>
        <dbReference type="PROSITE" id="PS51186"/>
    </source>
</evidence>
<feature type="domain" description="N-acetyltransferase" evidence="1">
    <location>
        <begin position="5"/>
        <end position="153"/>
    </location>
</feature>
<keyword evidence="2" id="KW-0012">Acyltransferase</keyword>
<dbReference type="RefSeq" id="WP_218391430.1">
    <property type="nucleotide sequence ID" value="NZ_JAHUZE010000001.1"/>
</dbReference>
<dbReference type="PROSITE" id="PS51186">
    <property type="entry name" value="GNAT"/>
    <property type="match status" value="1"/>
</dbReference>
<name>A0ABS6SZJ4_9RHOB</name>
<proteinExistence type="predicted"/>
<dbReference type="GO" id="GO:0016746">
    <property type="term" value="F:acyltransferase activity"/>
    <property type="evidence" value="ECO:0007669"/>
    <property type="project" value="UniProtKB-KW"/>
</dbReference>